<evidence type="ECO:0000256" key="4">
    <source>
        <dbReference type="ARBA" id="ARBA00022975"/>
    </source>
</evidence>
<comment type="similarity">
    <text evidence="2 7">Belongs to the aspartate/ornithine carbamoyltransferase superfamily. ATCase family.</text>
</comment>
<feature type="binding site" evidence="7">
    <location>
        <position position="120"/>
    </location>
    <ligand>
        <name>carbamoyl phosphate</name>
        <dbReference type="ChEBI" id="CHEBI:58228"/>
    </ligand>
</feature>
<dbReference type="GO" id="GO:0004070">
    <property type="term" value="F:aspartate carbamoyltransferase activity"/>
    <property type="evidence" value="ECO:0007669"/>
    <property type="project" value="UniProtKB-UniRule"/>
</dbReference>
<evidence type="ECO:0000256" key="3">
    <source>
        <dbReference type="ARBA" id="ARBA00022679"/>
    </source>
</evidence>
<dbReference type="NCBIfam" id="NF002032">
    <property type="entry name" value="PRK00856.1"/>
    <property type="match status" value="1"/>
</dbReference>
<feature type="binding site" evidence="7">
    <location>
        <position position="281"/>
    </location>
    <ligand>
        <name>carbamoyl phosphate</name>
        <dbReference type="ChEBI" id="CHEBI:58228"/>
    </ligand>
</feature>
<accession>A0A7J4IZU2</accession>
<dbReference type="FunFam" id="3.40.50.1370:FF:000002">
    <property type="entry name" value="Aspartate carbamoyltransferase 2"/>
    <property type="match status" value="1"/>
</dbReference>
<dbReference type="NCBIfam" id="TIGR00670">
    <property type="entry name" value="asp_carb_tr"/>
    <property type="match status" value="1"/>
</dbReference>
<sequence>MKGSLKSAEKQNARKNTDFTDVISILDFTRPMIERVLGRAQQLENMPRPQKAKILENKVVASLFFEPSTRTRLSFETAAQNLGARIIGFSDANVTSTSKGETLSDTIHIIENYADIIVMRHFIEGAAKRAAEISKVPIVNAGDGANQHPTQTMLDLYTIRKEFGKIDGIKIALAGDLKYGRTVHSLMYALSQFDNVTVYLISPESLAMPRHIIEETRKKLKIFETANIEKYIKECDVLYATRIQKERFPDEVEYQKVRNAYVITPQIVAKGKPSLRIMHPLPRVNELSQALDGTPAALYFKQAANGIPVREALLSMLARAKKGTGG</sequence>
<dbReference type="EC" id="2.1.3.2" evidence="7"/>
<dbReference type="InterPro" id="IPR006132">
    <property type="entry name" value="Asp/Orn_carbamoyltranf_P-bd"/>
</dbReference>
<dbReference type="AlphaFoldDB" id="A0A7J4IZU2"/>
<evidence type="ECO:0000256" key="5">
    <source>
        <dbReference type="ARBA" id="ARBA00043884"/>
    </source>
</evidence>
<name>A0A7J4IZU2_9ARCH</name>
<comment type="function">
    <text evidence="5 7">Catalyzes the condensation of carbamoyl phosphate and aspartate to form carbamoyl aspartate and inorganic phosphate, the committed step in the de novo pyrimidine nucleotide biosynthesis pathway.</text>
</comment>
<dbReference type="Pfam" id="PF00185">
    <property type="entry name" value="OTCace"/>
    <property type="match status" value="1"/>
</dbReference>
<feature type="binding site" evidence="7">
    <location>
        <position position="151"/>
    </location>
    <ligand>
        <name>carbamoyl phosphate</name>
        <dbReference type="ChEBI" id="CHEBI:58228"/>
    </ligand>
</feature>
<dbReference type="HAMAP" id="MF_00001">
    <property type="entry name" value="Asp_carb_tr"/>
    <property type="match status" value="1"/>
</dbReference>
<reference evidence="11" key="1">
    <citation type="journal article" date="2020" name="bioRxiv">
        <title>A rank-normalized archaeal taxonomy based on genome phylogeny resolves widespread incomplete and uneven classifications.</title>
        <authorList>
            <person name="Rinke C."/>
            <person name="Chuvochina M."/>
            <person name="Mussig A.J."/>
            <person name="Chaumeil P.-A."/>
            <person name="Waite D.W."/>
            <person name="Whitman W.B."/>
            <person name="Parks D.H."/>
            <person name="Hugenholtz P."/>
        </authorList>
    </citation>
    <scope>NUCLEOTIDE SEQUENCE [LARGE SCALE GENOMIC DNA]</scope>
</reference>
<dbReference type="InterPro" id="IPR036901">
    <property type="entry name" value="Asp/Orn_carbamoylTrfase_sf"/>
</dbReference>
<dbReference type="UniPathway" id="UPA00070">
    <property type="reaction ID" value="UER00116"/>
</dbReference>
<evidence type="ECO:0000256" key="2">
    <source>
        <dbReference type="ARBA" id="ARBA00008896"/>
    </source>
</evidence>
<feature type="binding site" evidence="7">
    <location>
        <position position="242"/>
    </location>
    <ligand>
        <name>L-aspartate</name>
        <dbReference type="ChEBI" id="CHEBI:29991"/>
    </ligand>
</feature>
<dbReference type="InterPro" id="IPR006130">
    <property type="entry name" value="Asp/Orn_carbamoylTrfase"/>
</dbReference>
<dbReference type="PROSITE" id="PS00097">
    <property type="entry name" value="CARBAMOYLTRANSFERASE"/>
    <property type="match status" value="1"/>
</dbReference>
<evidence type="ECO:0000313" key="10">
    <source>
        <dbReference type="EMBL" id="HIH09779.1"/>
    </source>
</evidence>
<feature type="binding site" evidence="7">
    <location>
        <position position="148"/>
    </location>
    <ligand>
        <name>carbamoyl phosphate</name>
        <dbReference type="ChEBI" id="CHEBI:58228"/>
    </ligand>
</feature>
<dbReference type="EMBL" id="DUGC01000058">
    <property type="protein sequence ID" value="HIH09779.1"/>
    <property type="molecule type" value="Genomic_DNA"/>
</dbReference>
<dbReference type="InterPro" id="IPR002082">
    <property type="entry name" value="Asp_carbamoyltransf"/>
</dbReference>
<evidence type="ECO:0000259" key="9">
    <source>
        <dbReference type="Pfam" id="PF02729"/>
    </source>
</evidence>
<organism evidence="10 11">
    <name type="scientific">Candidatus Iainarchaeum sp</name>
    <dbReference type="NCBI Taxonomy" id="3101447"/>
    <lineage>
        <taxon>Archaea</taxon>
        <taxon>Candidatus Iainarchaeota</taxon>
        <taxon>Candidatus Iainarchaeia</taxon>
        <taxon>Candidatus Iainarchaeales</taxon>
        <taxon>Candidatus Iainarchaeaceae</taxon>
        <taxon>Candidatus Iainarchaeum</taxon>
    </lineage>
</organism>
<evidence type="ECO:0000259" key="8">
    <source>
        <dbReference type="Pfam" id="PF00185"/>
    </source>
</evidence>
<evidence type="ECO:0000256" key="7">
    <source>
        <dbReference type="HAMAP-Rule" id="MF_00001"/>
    </source>
</evidence>
<protein>
    <recommendedName>
        <fullName evidence="7">Aspartate carbamoyltransferase</fullName>
        <ecNumber evidence="7">2.1.3.2</ecNumber>
    </recommendedName>
    <alternativeName>
        <fullName evidence="7">Aspartate transcarbamylase</fullName>
        <shortName evidence="7">ATCase</shortName>
    </alternativeName>
</protein>
<feature type="domain" description="Aspartate/ornithine carbamoyltransferase Asp/Orn-binding" evidence="8">
    <location>
        <begin position="167"/>
        <end position="316"/>
    </location>
</feature>
<comment type="pathway">
    <text evidence="1 7">Pyrimidine metabolism; UMP biosynthesis via de novo pathway; (S)-dihydroorotate from bicarbonate: step 2/3.</text>
</comment>
<dbReference type="SUPFAM" id="SSF53671">
    <property type="entry name" value="Aspartate/ornithine carbamoyltransferase"/>
    <property type="match status" value="1"/>
</dbReference>
<feature type="binding site" evidence="7">
    <location>
        <position position="71"/>
    </location>
    <ligand>
        <name>carbamoyl phosphate</name>
        <dbReference type="ChEBI" id="CHEBI:58228"/>
    </ligand>
</feature>
<comment type="subunit">
    <text evidence="7">Heterooligomer of catalytic and regulatory chains.</text>
</comment>
<dbReference type="GO" id="GO:0006207">
    <property type="term" value="P:'de novo' pyrimidine nucleobase biosynthetic process"/>
    <property type="evidence" value="ECO:0007669"/>
    <property type="project" value="InterPro"/>
</dbReference>
<keyword evidence="3 7" id="KW-0808">Transferase</keyword>
<dbReference type="GO" id="GO:0044205">
    <property type="term" value="P:'de novo' UMP biosynthetic process"/>
    <property type="evidence" value="ECO:0007669"/>
    <property type="project" value="UniProtKB-UniRule"/>
</dbReference>
<feature type="binding site" evidence="7">
    <location>
        <position position="70"/>
    </location>
    <ligand>
        <name>carbamoyl phosphate</name>
        <dbReference type="ChEBI" id="CHEBI:58228"/>
    </ligand>
</feature>
<feature type="binding site" evidence="7">
    <location>
        <position position="99"/>
    </location>
    <ligand>
        <name>L-aspartate</name>
        <dbReference type="ChEBI" id="CHEBI:29991"/>
    </ligand>
</feature>
<dbReference type="FunFam" id="3.40.50.1370:FF:000001">
    <property type="entry name" value="Aspartate carbamoyltransferase"/>
    <property type="match status" value="1"/>
</dbReference>
<dbReference type="PRINTS" id="PR00101">
    <property type="entry name" value="ATCASE"/>
</dbReference>
<comment type="catalytic activity">
    <reaction evidence="6 7">
        <text>carbamoyl phosphate + L-aspartate = N-carbamoyl-L-aspartate + phosphate + H(+)</text>
        <dbReference type="Rhea" id="RHEA:20013"/>
        <dbReference type="ChEBI" id="CHEBI:15378"/>
        <dbReference type="ChEBI" id="CHEBI:29991"/>
        <dbReference type="ChEBI" id="CHEBI:32814"/>
        <dbReference type="ChEBI" id="CHEBI:43474"/>
        <dbReference type="ChEBI" id="CHEBI:58228"/>
        <dbReference type="EC" id="2.1.3.2"/>
    </reaction>
</comment>
<dbReference type="PANTHER" id="PTHR45753">
    <property type="entry name" value="ORNITHINE CARBAMOYLTRANSFERASE, MITOCHONDRIAL"/>
    <property type="match status" value="1"/>
</dbReference>
<evidence type="ECO:0000313" key="11">
    <source>
        <dbReference type="Proteomes" id="UP000565078"/>
    </source>
</evidence>
<dbReference type="PANTHER" id="PTHR45753:SF6">
    <property type="entry name" value="ASPARTATE CARBAMOYLTRANSFERASE"/>
    <property type="match status" value="1"/>
</dbReference>
<dbReference type="GO" id="GO:0006520">
    <property type="term" value="P:amino acid metabolic process"/>
    <property type="evidence" value="ECO:0007669"/>
    <property type="project" value="InterPro"/>
</dbReference>
<dbReference type="InterPro" id="IPR006131">
    <property type="entry name" value="Asp_carbamoyltransf_Asp/Orn-bd"/>
</dbReference>
<keyword evidence="4 7" id="KW-0665">Pyrimidine biosynthesis</keyword>
<evidence type="ECO:0000256" key="1">
    <source>
        <dbReference type="ARBA" id="ARBA00004852"/>
    </source>
</evidence>
<dbReference type="Pfam" id="PF02729">
    <property type="entry name" value="OTCace_N"/>
    <property type="match status" value="1"/>
</dbReference>
<feature type="domain" description="Aspartate/ornithine carbamoyltransferase carbamoyl-P binding" evidence="9">
    <location>
        <begin position="21"/>
        <end position="160"/>
    </location>
</feature>
<dbReference type="Proteomes" id="UP000565078">
    <property type="component" value="Unassembled WGS sequence"/>
</dbReference>
<proteinExistence type="inferred from homology"/>
<feature type="binding site" evidence="7">
    <location>
        <position position="282"/>
    </location>
    <ligand>
        <name>carbamoyl phosphate</name>
        <dbReference type="ChEBI" id="CHEBI:58228"/>
    </ligand>
</feature>
<dbReference type="PRINTS" id="PR00100">
    <property type="entry name" value="AOTCASE"/>
</dbReference>
<dbReference type="Gene3D" id="3.40.50.1370">
    <property type="entry name" value="Aspartate/ornithine carbamoyltransferase"/>
    <property type="match status" value="2"/>
</dbReference>
<evidence type="ECO:0000256" key="6">
    <source>
        <dbReference type="ARBA" id="ARBA00048859"/>
    </source>
</evidence>
<dbReference type="GO" id="GO:0016597">
    <property type="term" value="F:amino acid binding"/>
    <property type="evidence" value="ECO:0007669"/>
    <property type="project" value="InterPro"/>
</dbReference>
<feature type="binding site" evidence="7">
    <location>
        <position position="181"/>
    </location>
    <ligand>
        <name>L-aspartate</name>
        <dbReference type="ChEBI" id="CHEBI:29991"/>
    </ligand>
</feature>
<gene>
    <name evidence="7 10" type="primary">pyrB</name>
    <name evidence="10" type="ORF">HA254_03850</name>
</gene>
<comment type="caution">
    <text evidence="10">The sequence shown here is derived from an EMBL/GenBank/DDBJ whole genome shotgun (WGS) entry which is preliminary data.</text>
</comment>